<accession>A0A2P8HHJ3</accession>
<evidence type="ECO:0000256" key="4">
    <source>
        <dbReference type="ARBA" id="ARBA00023136"/>
    </source>
</evidence>
<dbReference type="InterPro" id="IPR011990">
    <property type="entry name" value="TPR-like_helical_dom_sf"/>
</dbReference>
<evidence type="ECO:0000256" key="6">
    <source>
        <dbReference type="SAM" id="Phobius"/>
    </source>
</evidence>
<dbReference type="RefSeq" id="WP_106530001.1">
    <property type="nucleotide sequence ID" value="NZ_PYAW01000004.1"/>
</dbReference>
<feature type="domain" description="RagB/SusD" evidence="7">
    <location>
        <begin position="350"/>
        <end position="502"/>
    </location>
</feature>
<proteinExistence type="inferred from homology"/>
<comment type="caution">
    <text evidence="9">The sequence shown here is derived from an EMBL/GenBank/DDBJ whole genome shotgun (WGS) entry which is preliminary data.</text>
</comment>
<dbReference type="Pfam" id="PF07980">
    <property type="entry name" value="SusD_RagB"/>
    <property type="match status" value="1"/>
</dbReference>
<reference evidence="9 10" key="1">
    <citation type="submission" date="2018-03" db="EMBL/GenBank/DDBJ databases">
        <title>Genomic Encyclopedia of Archaeal and Bacterial Type Strains, Phase II (KMG-II): from individual species to whole genera.</title>
        <authorList>
            <person name="Goeker M."/>
        </authorList>
    </citation>
    <scope>NUCLEOTIDE SEQUENCE [LARGE SCALE GENOMIC DNA]</scope>
    <source>
        <strain evidence="9 10">DSM 24859</strain>
    </source>
</reference>
<feature type="transmembrane region" description="Helical" evidence="6">
    <location>
        <begin position="21"/>
        <end position="44"/>
    </location>
</feature>
<evidence type="ECO:0000256" key="3">
    <source>
        <dbReference type="ARBA" id="ARBA00022729"/>
    </source>
</evidence>
<keyword evidence="6" id="KW-1133">Transmembrane helix</keyword>
<dbReference type="Proteomes" id="UP000240971">
    <property type="component" value="Unassembled WGS sequence"/>
</dbReference>
<dbReference type="Gene3D" id="1.25.40.390">
    <property type="match status" value="1"/>
</dbReference>
<dbReference type="InterPro" id="IPR033985">
    <property type="entry name" value="SusD-like_N"/>
</dbReference>
<dbReference type="GO" id="GO:0009279">
    <property type="term" value="C:cell outer membrane"/>
    <property type="evidence" value="ECO:0007669"/>
    <property type="project" value="UniProtKB-SubCell"/>
</dbReference>
<keyword evidence="3" id="KW-0732">Signal</keyword>
<name>A0A2P8HHJ3_CHINA</name>
<gene>
    <name evidence="9" type="ORF">CLV51_104393</name>
</gene>
<keyword evidence="4 6" id="KW-0472">Membrane</keyword>
<evidence type="ECO:0000256" key="1">
    <source>
        <dbReference type="ARBA" id="ARBA00004442"/>
    </source>
</evidence>
<dbReference type="CDD" id="cd08977">
    <property type="entry name" value="SusD"/>
    <property type="match status" value="1"/>
</dbReference>
<comment type="similarity">
    <text evidence="2">Belongs to the SusD family.</text>
</comment>
<dbReference type="EMBL" id="PYAW01000004">
    <property type="protein sequence ID" value="PSL45686.1"/>
    <property type="molecule type" value="Genomic_DNA"/>
</dbReference>
<evidence type="ECO:0000313" key="10">
    <source>
        <dbReference type="Proteomes" id="UP000240971"/>
    </source>
</evidence>
<dbReference type="OrthoDB" id="625727at2"/>
<evidence type="ECO:0000256" key="2">
    <source>
        <dbReference type="ARBA" id="ARBA00006275"/>
    </source>
</evidence>
<dbReference type="Pfam" id="PF14322">
    <property type="entry name" value="SusD-like_3"/>
    <property type="match status" value="1"/>
</dbReference>
<protein>
    <submittedName>
        <fullName evidence="9">RagB/SusD domain-containing protein</fullName>
    </submittedName>
</protein>
<comment type="subcellular location">
    <subcellularLocation>
        <location evidence="1">Cell outer membrane</location>
    </subcellularLocation>
</comment>
<dbReference type="AlphaFoldDB" id="A0A2P8HHJ3"/>
<keyword evidence="10" id="KW-1185">Reference proteome</keyword>
<evidence type="ECO:0000259" key="7">
    <source>
        <dbReference type="Pfam" id="PF07980"/>
    </source>
</evidence>
<organism evidence="9 10">
    <name type="scientific">Chitinophaga niastensis</name>
    <dbReference type="NCBI Taxonomy" id="536980"/>
    <lineage>
        <taxon>Bacteria</taxon>
        <taxon>Pseudomonadati</taxon>
        <taxon>Bacteroidota</taxon>
        <taxon>Chitinophagia</taxon>
        <taxon>Chitinophagales</taxon>
        <taxon>Chitinophagaceae</taxon>
        <taxon>Chitinophaga</taxon>
    </lineage>
</organism>
<dbReference type="SUPFAM" id="SSF48452">
    <property type="entry name" value="TPR-like"/>
    <property type="match status" value="1"/>
</dbReference>
<evidence type="ECO:0000313" key="9">
    <source>
        <dbReference type="EMBL" id="PSL45686.1"/>
    </source>
</evidence>
<evidence type="ECO:0000256" key="5">
    <source>
        <dbReference type="ARBA" id="ARBA00023237"/>
    </source>
</evidence>
<sequence length="502" mass="55795">MSELITYLKEFKMQLINKIIYKHRFISVCSAWTTAGGIFLFLLIQTGCKKLVEVDAPFTSINVGNVYTNDATAVAVLTGIYTKMSLSDVRFSDGGLISLSLFPGLSSDELTLYNLSNENERQYYSNALNNLNNIDFWVEIYPIIFIANSAIESLTNATGLTPVVKQQLIGEAKFIRAFCYFYLVNLYGDVPLVTGTDYTINALLSRTSMTKVWEQIVTDLKDAQSLLSTNYLDATLLNVTTEKVRPTKWAATALLARAYLYIGDEVQAEAQATVVINNSSLYSLDTLNSVFLKNSNEAIWQLQPVGAGVAANTGAGRLFILPAGGPNLFDHPVYLSDNITNSFETGDQRKTSWVNSITVSGATYYYPYKYKIGAVNTSTNEYIMVLRLGEQYLVRAEARAQQGNIAGAAADLNIIRTRAGLMNTTAATQVGLLAAIQRERKVELFTEWGHRWLDLKRTNMVDAVMSEVTPQKGGTWNTNWQWYPIILSELKANPNLVQNIGY</sequence>
<evidence type="ECO:0000259" key="8">
    <source>
        <dbReference type="Pfam" id="PF14322"/>
    </source>
</evidence>
<dbReference type="InterPro" id="IPR012944">
    <property type="entry name" value="SusD_RagB_dom"/>
</dbReference>
<feature type="domain" description="SusD-like N-terminal" evidence="8">
    <location>
        <begin position="119"/>
        <end position="260"/>
    </location>
</feature>
<keyword evidence="6" id="KW-0812">Transmembrane</keyword>
<keyword evidence="5" id="KW-0998">Cell outer membrane</keyword>